<evidence type="ECO:0000256" key="1">
    <source>
        <dbReference type="ARBA" id="ARBA00012513"/>
    </source>
</evidence>
<proteinExistence type="predicted"/>
<comment type="caution">
    <text evidence="5">The sequence shown here is derived from an EMBL/GenBank/DDBJ whole genome shotgun (WGS) entry which is preliminary data.</text>
</comment>
<dbReference type="Gene3D" id="3.90.1200.10">
    <property type="match status" value="1"/>
</dbReference>
<dbReference type="PANTHER" id="PTHR21310:SF15">
    <property type="entry name" value="AMINOGLYCOSIDE PHOSPHOTRANSFERASE DOMAIN-CONTAINING PROTEIN"/>
    <property type="match status" value="1"/>
</dbReference>
<accession>A0AAE0K9R9</accession>
<dbReference type="PROSITE" id="PS00109">
    <property type="entry name" value="PROTEIN_KINASE_TYR"/>
    <property type="match status" value="1"/>
</dbReference>
<reference evidence="5" key="2">
    <citation type="submission" date="2023-06" db="EMBL/GenBank/DDBJ databases">
        <authorList>
            <consortium name="Lawrence Berkeley National Laboratory"/>
            <person name="Haridas S."/>
            <person name="Hensen N."/>
            <person name="Bonometti L."/>
            <person name="Westerberg I."/>
            <person name="Brannstrom I.O."/>
            <person name="Guillou S."/>
            <person name="Cros-Aarteil S."/>
            <person name="Calhoun S."/>
            <person name="Kuo A."/>
            <person name="Mondo S."/>
            <person name="Pangilinan J."/>
            <person name="Riley R."/>
            <person name="LaButti K."/>
            <person name="Andreopoulos B."/>
            <person name="Lipzen A."/>
            <person name="Chen C."/>
            <person name="Yanf M."/>
            <person name="Daum C."/>
            <person name="Ng V."/>
            <person name="Clum A."/>
            <person name="Steindorff A."/>
            <person name="Ohm R."/>
            <person name="Martin F."/>
            <person name="Silar P."/>
            <person name="Natvig D."/>
            <person name="Lalanne C."/>
            <person name="Gautier V."/>
            <person name="Ament-velasquez S.L."/>
            <person name="Kruys A."/>
            <person name="Hutchinson M.I."/>
            <person name="Powell A.J."/>
            <person name="Barry K."/>
            <person name="Miller A.N."/>
            <person name="Grigoriev I.V."/>
            <person name="Debuchy R."/>
            <person name="Gladieux P."/>
            <person name="Thoren M.H."/>
            <person name="Johannesson H."/>
        </authorList>
    </citation>
    <scope>NUCLEOTIDE SEQUENCE</scope>
    <source>
        <strain evidence="5">CBS 232.78</strain>
    </source>
</reference>
<keyword evidence="6" id="KW-1185">Reference proteome</keyword>
<evidence type="ECO:0000256" key="2">
    <source>
        <dbReference type="ARBA" id="ARBA00047899"/>
    </source>
</evidence>
<sequence>MDASDRDVEPDEHLLDQIFGSCQPAANRVILQNCDNCIFKAIFSPALENGVTSYIVRLEATIQVGVAENDQGRQFQFCVMECVNRVTLEEAWGDMSTENRDSIASAVVEALAKMQTMRLSDAQVTAILRPILAAEGNEALLDKPIMGGPSTGFMENGAALLTSIKKLYKLKRPFCNIQEIADPKGLKVISSYEDLGSLKISDLEMSEWLDQAVLCHNDLTPRNIMVRLSGQDAYGNTTYNLAAIIDWELQY</sequence>
<dbReference type="InterPro" id="IPR002575">
    <property type="entry name" value="Aminoglycoside_PTrfase"/>
</dbReference>
<dbReference type="InterPro" id="IPR051678">
    <property type="entry name" value="AGP_Transferase"/>
</dbReference>
<feature type="domain" description="Aminoglycoside phosphotransferase" evidence="4">
    <location>
        <begin position="67"/>
        <end position="248"/>
    </location>
</feature>
<organism evidence="5 6">
    <name type="scientific">Podospora didyma</name>
    <dbReference type="NCBI Taxonomy" id="330526"/>
    <lineage>
        <taxon>Eukaryota</taxon>
        <taxon>Fungi</taxon>
        <taxon>Dikarya</taxon>
        <taxon>Ascomycota</taxon>
        <taxon>Pezizomycotina</taxon>
        <taxon>Sordariomycetes</taxon>
        <taxon>Sordariomycetidae</taxon>
        <taxon>Sordariales</taxon>
        <taxon>Podosporaceae</taxon>
        <taxon>Podospora</taxon>
    </lineage>
</organism>
<reference evidence="5" key="1">
    <citation type="journal article" date="2023" name="Mol. Phylogenet. Evol.">
        <title>Genome-scale phylogeny and comparative genomics of the fungal order Sordariales.</title>
        <authorList>
            <person name="Hensen N."/>
            <person name="Bonometti L."/>
            <person name="Westerberg I."/>
            <person name="Brannstrom I.O."/>
            <person name="Guillou S."/>
            <person name="Cros-Aarteil S."/>
            <person name="Calhoun S."/>
            <person name="Haridas S."/>
            <person name="Kuo A."/>
            <person name="Mondo S."/>
            <person name="Pangilinan J."/>
            <person name="Riley R."/>
            <person name="LaButti K."/>
            <person name="Andreopoulos B."/>
            <person name="Lipzen A."/>
            <person name="Chen C."/>
            <person name="Yan M."/>
            <person name="Daum C."/>
            <person name="Ng V."/>
            <person name="Clum A."/>
            <person name="Steindorff A."/>
            <person name="Ohm R.A."/>
            <person name="Martin F."/>
            <person name="Silar P."/>
            <person name="Natvig D.O."/>
            <person name="Lalanne C."/>
            <person name="Gautier V."/>
            <person name="Ament-Velasquez S.L."/>
            <person name="Kruys A."/>
            <person name="Hutchinson M.I."/>
            <person name="Powell A.J."/>
            <person name="Barry K."/>
            <person name="Miller A.N."/>
            <person name="Grigoriev I.V."/>
            <person name="Debuchy R."/>
            <person name="Gladieux P."/>
            <person name="Hiltunen Thoren M."/>
            <person name="Johannesson H."/>
        </authorList>
    </citation>
    <scope>NUCLEOTIDE SEQUENCE</scope>
    <source>
        <strain evidence="5">CBS 232.78</strain>
    </source>
</reference>
<dbReference type="Pfam" id="PF01636">
    <property type="entry name" value="APH"/>
    <property type="match status" value="1"/>
</dbReference>
<evidence type="ECO:0000259" key="4">
    <source>
        <dbReference type="Pfam" id="PF01636"/>
    </source>
</evidence>
<dbReference type="EMBL" id="JAULSW010000008">
    <property type="protein sequence ID" value="KAK3372250.1"/>
    <property type="molecule type" value="Genomic_DNA"/>
</dbReference>
<protein>
    <recommendedName>
        <fullName evidence="1">non-specific serine/threonine protein kinase</fullName>
        <ecNumber evidence="1">2.7.11.1</ecNumber>
    </recommendedName>
</protein>
<dbReference type="InterPro" id="IPR008266">
    <property type="entry name" value="Tyr_kinase_AS"/>
</dbReference>
<comment type="catalytic activity">
    <reaction evidence="3">
        <text>L-seryl-[protein] + ATP = O-phospho-L-seryl-[protein] + ADP + H(+)</text>
        <dbReference type="Rhea" id="RHEA:17989"/>
        <dbReference type="Rhea" id="RHEA-COMP:9863"/>
        <dbReference type="Rhea" id="RHEA-COMP:11604"/>
        <dbReference type="ChEBI" id="CHEBI:15378"/>
        <dbReference type="ChEBI" id="CHEBI:29999"/>
        <dbReference type="ChEBI" id="CHEBI:30616"/>
        <dbReference type="ChEBI" id="CHEBI:83421"/>
        <dbReference type="ChEBI" id="CHEBI:456216"/>
        <dbReference type="EC" id="2.7.11.1"/>
    </reaction>
</comment>
<comment type="catalytic activity">
    <reaction evidence="2">
        <text>L-threonyl-[protein] + ATP = O-phospho-L-threonyl-[protein] + ADP + H(+)</text>
        <dbReference type="Rhea" id="RHEA:46608"/>
        <dbReference type="Rhea" id="RHEA-COMP:11060"/>
        <dbReference type="Rhea" id="RHEA-COMP:11605"/>
        <dbReference type="ChEBI" id="CHEBI:15378"/>
        <dbReference type="ChEBI" id="CHEBI:30013"/>
        <dbReference type="ChEBI" id="CHEBI:30616"/>
        <dbReference type="ChEBI" id="CHEBI:61977"/>
        <dbReference type="ChEBI" id="CHEBI:456216"/>
        <dbReference type="EC" id="2.7.11.1"/>
    </reaction>
</comment>
<dbReference type="AlphaFoldDB" id="A0AAE0K9R9"/>
<gene>
    <name evidence="5" type="ORF">B0H63DRAFT_513702</name>
</gene>
<evidence type="ECO:0000313" key="5">
    <source>
        <dbReference type="EMBL" id="KAK3372250.1"/>
    </source>
</evidence>
<dbReference type="EC" id="2.7.11.1" evidence="1"/>
<dbReference type="Proteomes" id="UP001285441">
    <property type="component" value="Unassembled WGS sequence"/>
</dbReference>
<dbReference type="InterPro" id="IPR011009">
    <property type="entry name" value="Kinase-like_dom_sf"/>
</dbReference>
<dbReference type="SUPFAM" id="SSF56112">
    <property type="entry name" value="Protein kinase-like (PK-like)"/>
    <property type="match status" value="1"/>
</dbReference>
<evidence type="ECO:0000313" key="6">
    <source>
        <dbReference type="Proteomes" id="UP001285441"/>
    </source>
</evidence>
<evidence type="ECO:0000256" key="3">
    <source>
        <dbReference type="ARBA" id="ARBA00048679"/>
    </source>
</evidence>
<name>A0AAE0K9R9_9PEZI</name>
<dbReference type="PANTHER" id="PTHR21310">
    <property type="entry name" value="AMINOGLYCOSIDE PHOSPHOTRANSFERASE-RELATED-RELATED"/>
    <property type="match status" value="1"/>
</dbReference>
<dbReference type="GO" id="GO:0004674">
    <property type="term" value="F:protein serine/threonine kinase activity"/>
    <property type="evidence" value="ECO:0007669"/>
    <property type="project" value="UniProtKB-EC"/>
</dbReference>